<organism evidence="6 7">
    <name type="scientific">Entamoeba invadens IP1</name>
    <dbReference type="NCBI Taxonomy" id="370355"/>
    <lineage>
        <taxon>Eukaryota</taxon>
        <taxon>Amoebozoa</taxon>
        <taxon>Evosea</taxon>
        <taxon>Archamoebae</taxon>
        <taxon>Mastigamoebida</taxon>
        <taxon>Entamoebidae</taxon>
        <taxon>Entamoeba</taxon>
    </lineage>
</organism>
<dbReference type="InterPro" id="IPR011989">
    <property type="entry name" value="ARM-like"/>
</dbReference>
<dbReference type="GO" id="GO:0031931">
    <property type="term" value="C:TORC1 complex"/>
    <property type="evidence" value="ECO:0007669"/>
    <property type="project" value="InterPro"/>
</dbReference>
<protein>
    <recommendedName>
        <fullName evidence="5">Raptor N-terminal CASPase-like domain-containing protein</fullName>
    </recommendedName>
</protein>
<evidence type="ECO:0000256" key="4">
    <source>
        <dbReference type="PROSITE-ProRule" id="PRU00221"/>
    </source>
</evidence>
<dbReference type="Pfam" id="PF14538">
    <property type="entry name" value="Raptor_N"/>
    <property type="match status" value="1"/>
</dbReference>
<dbReference type="Gene3D" id="1.25.10.10">
    <property type="entry name" value="Leucine-rich Repeat Variant"/>
    <property type="match status" value="1"/>
</dbReference>
<dbReference type="SMART" id="SM01302">
    <property type="entry name" value="Raptor_N"/>
    <property type="match status" value="1"/>
</dbReference>
<dbReference type="InterPro" id="IPR036322">
    <property type="entry name" value="WD40_repeat_dom_sf"/>
</dbReference>
<dbReference type="GO" id="GO:0005737">
    <property type="term" value="C:cytoplasm"/>
    <property type="evidence" value="ECO:0007669"/>
    <property type="project" value="TreeGrafter"/>
</dbReference>
<feature type="repeat" description="WD" evidence="4">
    <location>
        <begin position="831"/>
        <end position="844"/>
    </location>
</feature>
<dbReference type="PANTHER" id="PTHR12848">
    <property type="entry name" value="REGULATORY-ASSOCIATED PROTEIN OF MTOR"/>
    <property type="match status" value="1"/>
</dbReference>
<dbReference type="VEuPathDB" id="AmoebaDB:EIN_171890"/>
<dbReference type="InterPro" id="IPR004083">
    <property type="entry name" value="Raptor"/>
</dbReference>
<dbReference type="Proteomes" id="UP000014680">
    <property type="component" value="Unassembled WGS sequence"/>
</dbReference>
<reference evidence="6 7" key="1">
    <citation type="submission" date="2012-10" db="EMBL/GenBank/DDBJ databases">
        <authorList>
            <person name="Zafar N."/>
            <person name="Inman J."/>
            <person name="Hall N."/>
            <person name="Lorenzi H."/>
            <person name="Caler E."/>
        </authorList>
    </citation>
    <scope>NUCLEOTIDE SEQUENCE [LARGE SCALE GENOMIC DNA]</scope>
    <source>
        <strain evidence="6 7">IP1</strain>
    </source>
</reference>
<evidence type="ECO:0000313" key="6">
    <source>
        <dbReference type="EMBL" id="ELP84594.1"/>
    </source>
</evidence>
<dbReference type="SUPFAM" id="SSF48371">
    <property type="entry name" value="ARM repeat"/>
    <property type="match status" value="1"/>
</dbReference>
<dbReference type="GO" id="GO:0031929">
    <property type="term" value="P:TOR signaling"/>
    <property type="evidence" value="ECO:0007669"/>
    <property type="project" value="InterPro"/>
</dbReference>
<keyword evidence="7" id="KW-1185">Reference proteome</keyword>
<dbReference type="GO" id="GO:0010506">
    <property type="term" value="P:regulation of autophagy"/>
    <property type="evidence" value="ECO:0007669"/>
    <property type="project" value="TreeGrafter"/>
</dbReference>
<feature type="domain" description="Raptor N-terminal CASPase-like" evidence="5">
    <location>
        <begin position="40"/>
        <end position="193"/>
    </location>
</feature>
<evidence type="ECO:0000256" key="2">
    <source>
        <dbReference type="ARBA" id="ARBA00022574"/>
    </source>
</evidence>
<sequence>MTAQSPQEDIKIVYENTCYSLPLPQRSFFYDETIGINTKRVKTIHLILALCLNIGTESPDQVRQKDAASKECWTETAGKTNRKLVYDIAANLSDQYRSWQNGSKIEPCCDPTYEDVRRLCLTFRRMADSDRILFHYNGHGVPLPTLNGEIWFFDKEFTQYIPLQIYELLQTLGAPSIYIFDCNCAGRIITWCKKYSQSKQKKSKKNTDQFMFLASCQDDEMLPTNPFYPADLFTSCLTTPLRVAVLFYIQNSLLMNWDPQIIDRIPGVLNNRRTPLGELNWIFTAVTDSIAWNVLPRSLFYKLFRQDLLIASLYRNFFLAQRVMQSLKCKPISYPQLPDASNHYLWVVWDRALELCLLQINNHCSSFNDSTSSFFEEQLVAFEVWLQSDSIVNCTAEQLPILLQVLLSQTLRERALKLLCRFLDLGPWACDQALEVGIFPYILKLLSSTTSVDYFEFLVFCWMKILVVDEKKTFHQNLIRENHQLYFLNILRNNQGNINSNTNEYCFFVLSTLLEDNTPVKTTLIQQDILSIITFYMNSENVEVRSWALLCLSKLWEGCVEIKIRAFKKGVTDCAIKMLMDPSPRVRVSLLNCLTTLFSEPIADLGEFPKVVVLNVAVVVHDACPRVREHLLVLYQRLAKVLVGSANDFDIFQQTVERCLQDPDMDVCNAAEILNGILEVYSMKDEQLRSVSPKRKIAQLTNITVRLYEARVYELSQPLLNKQVEISSKTMWYRRQYLEMRTQFTLIGSEFEVHRLKQVGRLGNEEDSSFNPRTMLFHPTLPLLVVAGNKGSTIKVYDTSDESVVNIWNNTNRNDINVTGLAWINRTDIPLLVTGSSDGSVRIWRDWDNNGSNVLVSGFKGVMEECLPDIGCKVVSLGDTKLLTAGNSMIRIWDLYKEELEGNIRMKSSVTCVNEYNEFTDHMFVVGSVNGKVTLFDMRCQPQEREVKTWKISHSPVIGASRPTSGNIVIAGAVARGNDKSIAALIDMRTSQLRTVEVPRLTSLVAHSSASYFVVGSSEQFIRTYNSETARLIQEIKYYDGFFGHRINPVINMAISHFGFETAVTTTDGGVTLFGFD</sequence>
<dbReference type="GO" id="GO:0009267">
    <property type="term" value="P:cellular response to starvation"/>
    <property type="evidence" value="ECO:0007669"/>
    <property type="project" value="TreeGrafter"/>
</dbReference>
<keyword evidence="2 4" id="KW-0853">WD repeat</keyword>
<dbReference type="InterPro" id="IPR015943">
    <property type="entry name" value="WD40/YVTN_repeat-like_dom_sf"/>
</dbReference>
<dbReference type="GO" id="GO:0030307">
    <property type="term" value="P:positive regulation of cell growth"/>
    <property type="evidence" value="ECO:0007669"/>
    <property type="project" value="TreeGrafter"/>
</dbReference>
<dbReference type="PROSITE" id="PS50082">
    <property type="entry name" value="WD_REPEATS_2"/>
    <property type="match status" value="1"/>
</dbReference>
<dbReference type="InterPro" id="IPR001680">
    <property type="entry name" value="WD40_rpt"/>
</dbReference>
<dbReference type="InterPro" id="IPR029347">
    <property type="entry name" value="Raptor_N"/>
</dbReference>
<comment type="similarity">
    <text evidence="1">Belongs to the WD repeat RAPTOR family.</text>
</comment>
<dbReference type="Gene3D" id="2.130.10.10">
    <property type="entry name" value="YVTN repeat-like/Quinoprotein amine dehydrogenase"/>
    <property type="match status" value="2"/>
</dbReference>
<dbReference type="KEGG" id="eiv:EIN_171890"/>
<dbReference type="PANTHER" id="PTHR12848:SF16">
    <property type="entry name" value="REGULATORY-ASSOCIATED PROTEIN OF MTOR"/>
    <property type="match status" value="1"/>
</dbReference>
<dbReference type="GO" id="GO:0030674">
    <property type="term" value="F:protein-macromolecule adaptor activity"/>
    <property type="evidence" value="ECO:0007669"/>
    <property type="project" value="TreeGrafter"/>
</dbReference>
<keyword evidence="3" id="KW-0677">Repeat</keyword>
<dbReference type="Gene3D" id="3.40.50.1460">
    <property type="match status" value="1"/>
</dbReference>
<proteinExistence type="inferred from homology"/>
<dbReference type="GO" id="GO:0071230">
    <property type="term" value="P:cellular response to amino acid stimulus"/>
    <property type="evidence" value="ECO:0007669"/>
    <property type="project" value="TreeGrafter"/>
</dbReference>
<dbReference type="SMART" id="SM00320">
    <property type="entry name" value="WD40"/>
    <property type="match status" value="4"/>
</dbReference>
<dbReference type="GeneID" id="14883567"/>
<evidence type="ECO:0000256" key="1">
    <source>
        <dbReference type="ARBA" id="ARBA00009257"/>
    </source>
</evidence>
<evidence type="ECO:0000259" key="5">
    <source>
        <dbReference type="SMART" id="SM01302"/>
    </source>
</evidence>
<dbReference type="RefSeq" id="XP_004183940.1">
    <property type="nucleotide sequence ID" value="XM_004183892.1"/>
</dbReference>
<evidence type="ECO:0000256" key="3">
    <source>
        <dbReference type="ARBA" id="ARBA00022737"/>
    </source>
</evidence>
<gene>
    <name evidence="6" type="ORF">EIN_171890</name>
</gene>
<dbReference type="AlphaFoldDB" id="A0A0A1TVR9"/>
<dbReference type="Pfam" id="PF00400">
    <property type="entry name" value="WD40"/>
    <property type="match status" value="1"/>
</dbReference>
<dbReference type="SUPFAM" id="SSF50978">
    <property type="entry name" value="WD40 repeat-like"/>
    <property type="match status" value="1"/>
</dbReference>
<evidence type="ECO:0000313" key="7">
    <source>
        <dbReference type="Proteomes" id="UP000014680"/>
    </source>
</evidence>
<name>A0A0A1TVR9_ENTIV</name>
<accession>A0A0A1TVR9</accession>
<dbReference type="OrthoDB" id="10262360at2759"/>
<dbReference type="OMA" id="CNCAGRI"/>
<dbReference type="PRINTS" id="PR01547">
    <property type="entry name" value="YEAST176DUF"/>
</dbReference>
<dbReference type="InterPro" id="IPR016024">
    <property type="entry name" value="ARM-type_fold"/>
</dbReference>
<dbReference type="EMBL" id="KB207112">
    <property type="protein sequence ID" value="ELP84594.1"/>
    <property type="molecule type" value="Genomic_DNA"/>
</dbReference>